<keyword evidence="2" id="KW-0418">Kinase</keyword>
<dbReference type="OrthoDB" id="5979581at2759"/>
<evidence type="ECO:0000259" key="1">
    <source>
        <dbReference type="PROSITE" id="PS50011"/>
    </source>
</evidence>
<evidence type="ECO:0000313" key="3">
    <source>
        <dbReference type="Proteomes" id="UP000076798"/>
    </source>
</evidence>
<name>A0A166B7F4_9AGAM</name>
<dbReference type="AlphaFoldDB" id="A0A166B7F4"/>
<dbReference type="GO" id="GO:0044773">
    <property type="term" value="P:mitotic DNA damage checkpoint signaling"/>
    <property type="evidence" value="ECO:0007669"/>
    <property type="project" value="TreeGrafter"/>
</dbReference>
<gene>
    <name evidence="2" type="ORF">SISSUDRAFT_1063979</name>
</gene>
<dbReference type="PANTHER" id="PTHR44167:SF30">
    <property type="entry name" value="PHOSPHORYLASE KINASE"/>
    <property type="match status" value="1"/>
</dbReference>
<dbReference type="Pfam" id="PF00069">
    <property type="entry name" value="Pkinase"/>
    <property type="match status" value="1"/>
</dbReference>
<dbReference type="GO" id="GO:0005634">
    <property type="term" value="C:nucleus"/>
    <property type="evidence" value="ECO:0007669"/>
    <property type="project" value="TreeGrafter"/>
</dbReference>
<keyword evidence="3" id="KW-1185">Reference proteome</keyword>
<protein>
    <submittedName>
        <fullName evidence="2">Kinase-like protein</fullName>
    </submittedName>
</protein>
<dbReference type="GO" id="GO:0005524">
    <property type="term" value="F:ATP binding"/>
    <property type="evidence" value="ECO:0007669"/>
    <property type="project" value="InterPro"/>
</dbReference>
<dbReference type="EMBL" id="KV428118">
    <property type="protein sequence ID" value="KZT36071.1"/>
    <property type="molecule type" value="Genomic_DNA"/>
</dbReference>
<feature type="domain" description="Protein kinase" evidence="1">
    <location>
        <begin position="1"/>
        <end position="330"/>
    </location>
</feature>
<dbReference type="InterPro" id="IPR011009">
    <property type="entry name" value="Kinase-like_dom_sf"/>
</dbReference>
<accession>A0A166B7F4</accession>
<dbReference type="GO" id="GO:0004674">
    <property type="term" value="F:protein serine/threonine kinase activity"/>
    <property type="evidence" value="ECO:0007669"/>
    <property type="project" value="TreeGrafter"/>
</dbReference>
<dbReference type="Gene3D" id="1.10.510.10">
    <property type="entry name" value="Transferase(Phosphotransferase) domain 1"/>
    <property type="match status" value="1"/>
</dbReference>
<dbReference type="Proteomes" id="UP000076798">
    <property type="component" value="Unassembled WGS sequence"/>
</dbReference>
<dbReference type="PROSITE" id="PS50011">
    <property type="entry name" value="PROTEIN_KINASE_DOM"/>
    <property type="match status" value="1"/>
</dbReference>
<sequence length="365" mass="40686">MSVHVARLTGHNPEITALEWLSTRGLDHSGSKHILKPVARMQVDGPNGCHDILIRPLSWAVTEQAARNFGDGIHIAHGAALGLAYLHSVGAVHGDINKDVLVLCFPELRCPFPLEQLLACLTPTHCTPICPRKDTERDASVPAYIPAALSFEHGMRGALDRLPRSDFICAITGFHQTHVISPDTPVHDTRATYMPPEVVFQISTIGEKGDIWALGCTLFEIFFGERLIDRGIETNTASNILAKLGPLPDSWQTSLGSPNVNHQPDHFHHSSDNFWSQMRERYLNMDLKKLGDPLLMERDASLFIDMMRSMLRIDPSKRISSQDLVEHDWFKLDGEPQDREPKFNSTYVPPTTMPLGVTFMFASAS</sequence>
<organism evidence="2 3">
    <name type="scientific">Sistotremastrum suecicum HHB10207 ss-3</name>
    <dbReference type="NCBI Taxonomy" id="1314776"/>
    <lineage>
        <taxon>Eukaryota</taxon>
        <taxon>Fungi</taxon>
        <taxon>Dikarya</taxon>
        <taxon>Basidiomycota</taxon>
        <taxon>Agaricomycotina</taxon>
        <taxon>Agaricomycetes</taxon>
        <taxon>Sistotremastrales</taxon>
        <taxon>Sistotremastraceae</taxon>
        <taxon>Sistotremastrum</taxon>
    </lineage>
</organism>
<proteinExistence type="predicted"/>
<reference evidence="2 3" key="1">
    <citation type="journal article" date="2016" name="Mol. Biol. Evol.">
        <title>Comparative Genomics of Early-Diverging Mushroom-Forming Fungi Provides Insights into the Origins of Lignocellulose Decay Capabilities.</title>
        <authorList>
            <person name="Nagy L.G."/>
            <person name="Riley R."/>
            <person name="Tritt A."/>
            <person name="Adam C."/>
            <person name="Daum C."/>
            <person name="Floudas D."/>
            <person name="Sun H."/>
            <person name="Yadav J.S."/>
            <person name="Pangilinan J."/>
            <person name="Larsson K.H."/>
            <person name="Matsuura K."/>
            <person name="Barry K."/>
            <person name="Labutti K."/>
            <person name="Kuo R."/>
            <person name="Ohm R.A."/>
            <person name="Bhattacharya S.S."/>
            <person name="Shirouzu T."/>
            <person name="Yoshinaga Y."/>
            <person name="Martin F.M."/>
            <person name="Grigoriev I.V."/>
            <person name="Hibbett D.S."/>
        </authorList>
    </citation>
    <scope>NUCLEOTIDE SEQUENCE [LARGE SCALE GENOMIC DNA]</scope>
    <source>
        <strain evidence="2 3">HHB10207 ss-3</strain>
    </source>
</reference>
<dbReference type="PANTHER" id="PTHR44167">
    <property type="entry name" value="OVARIAN-SPECIFIC SERINE/THREONINE-PROTEIN KINASE LOK-RELATED"/>
    <property type="match status" value="1"/>
</dbReference>
<dbReference type="SUPFAM" id="SSF56112">
    <property type="entry name" value="Protein kinase-like (PK-like)"/>
    <property type="match status" value="1"/>
</dbReference>
<dbReference type="InterPro" id="IPR000719">
    <property type="entry name" value="Prot_kinase_dom"/>
</dbReference>
<keyword evidence="2" id="KW-0808">Transferase</keyword>
<evidence type="ECO:0000313" key="2">
    <source>
        <dbReference type="EMBL" id="KZT36071.1"/>
    </source>
</evidence>
<dbReference type="SMART" id="SM00220">
    <property type="entry name" value="S_TKc"/>
    <property type="match status" value="1"/>
</dbReference>